<organism evidence="1 2">
    <name type="scientific">Thermosediminibacter litoriperuensis</name>
    <dbReference type="NCBI Taxonomy" id="291989"/>
    <lineage>
        <taxon>Bacteria</taxon>
        <taxon>Bacillati</taxon>
        <taxon>Bacillota</taxon>
        <taxon>Clostridia</taxon>
        <taxon>Thermosediminibacterales</taxon>
        <taxon>Thermosediminibacteraceae</taxon>
        <taxon>Thermosediminibacter</taxon>
    </lineage>
</organism>
<dbReference type="InterPro" id="IPR036983">
    <property type="entry name" value="AIM24_sf"/>
</dbReference>
<reference evidence="1 2" key="1">
    <citation type="submission" date="2019-07" db="EMBL/GenBank/DDBJ databases">
        <title>Genomic Encyclopedia of Type Strains, Phase I: the one thousand microbial genomes (KMG-I) project.</title>
        <authorList>
            <person name="Kyrpides N."/>
        </authorList>
    </citation>
    <scope>NUCLEOTIDE SEQUENCE [LARGE SCALE GENOMIC DNA]</scope>
    <source>
        <strain evidence="1 2">DSM 16647</strain>
    </source>
</reference>
<dbReference type="InterPro" id="IPR016031">
    <property type="entry name" value="Trp_RNA-bd_attenuator-like_dom"/>
</dbReference>
<protein>
    <submittedName>
        <fullName evidence="1">Uncharacterized protein (TIGR00266 family)</fullName>
    </submittedName>
</protein>
<accession>A0A5S5AYP6</accession>
<dbReference type="SUPFAM" id="SSF51219">
    <property type="entry name" value="TRAP-like"/>
    <property type="match status" value="1"/>
</dbReference>
<keyword evidence="2" id="KW-1185">Reference proteome</keyword>
<dbReference type="EMBL" id="VNHO01000005">
    <property type="protein sequence ID" value="TYP57597.1"/>
    <property type="molecule type" value="Genomic_DNA"/>
</dbReference>
<comment type="caution">
    <text evidence="1">The sequence shown here is derived from an EMBL/GenBank/DDBJ whole genome shotgun (WGS) entry which is preliminary data.</text>
</comment>
<dbReference type="NCBIfam" id="TIGR00266">
    <property type="entry name" value="TIGR00266 family protein"/>
    <property type="match status" value="1"/>
</dbReference>
<dbReference type="InterPro" id="IPR002838">
    <property type="entry name" value="AIM24"/>
</dbReference>
<dbReference type="AlphaFoldDB" id="A0A5S5AYP6"/>
<proteinExistence type="predicted"/>
<dbReference type="PANTHER" id="PTHR43657:SF1">
    <property type="entry name" value="ALTERED INHERITANCE OF MITOCHONDRIA PROTEIN 24, MITOCHONDRIAL"/>
    <property type="match status" value="1"/>
</dbReference>
<dbReference type="Proteomes" id="UP000322294">
    <property type="component" value="Unassembled WGS sequence"/>
</dbReference>
<evidence type="ECO:0000313" key="1">
    <source>
        <dbReference type="EMBL" id="TYP57597.1"/>
    </source>
</evidence>
<dbReference type="PANTHER" id="PTHR43657">
    <property type="entry name" value="TRYPTOPHAN RNA-BINDING ATTENUATOR PROTEIN-LIKE PROTEIN"/>
    <property type="match status" value="1"/>
</dbReference>
<evidence type="ECO:0000313" key="2">
    <source>
        <dbReference type="Proteomes" id="UP000322294"/>
    </source>
</evidence>
<dbReference type="Pfam" id="PF01987">
    <property type="entry name" value="AIM24"/>
    <property type="match status" value="1"/>
</dbReference>
<sequence>MAGLGYKCRIIGTISKGWGTKTNGGGSFVKYEIRGETLPVVILTMEEGESVFTESGGMAWMTDGFEMKTNMEGGLFGGIARKLAGETIFMTTYTCKKQRGAIAFASSFPGKIIPLQLAAGQSIICQKKAFLCAERTVKLEVFFRKKLGAGLFGGEGFILEKVTGPGLCFIEMDGEVVEYDLEPGAVMKVDTGHVAMFEPTVDFDIEMIKGFTNIFFGGEGLFLSTLRGPGRIWLQSMPVQNLAGRLIPYLPSSSSK</sequence>
<dbReference type="Gene3D" id="3.60.160.10">
    <property type="entry name" value="Mitochondrial biogenesis AIM24"/>
    <property type="match status" value="1"/>
</dbReference>
<gene>
    <name evidence="1" type="ORF">LZ11_00590</name>
</gene>
<name>A0A5S5AYP6_9FIRM</name>